<evidence type="ECO:0000313" key="8">
    <source>
        <dbReference type="EMBL" id="OJJ81896.1"/>
    </source>
</evidence>
<comment type="similarity">
    <text evidence="1">Belongs to the Gfo/Idh/MocA family.</text>
</comment>
<dbReference type="GO" id="GO:0000166">
    <property type="term" value="F:nucleotide binding"/>
    <property type="evidence" value="ECO:0007669"/>
    <property type="project" value="InterPro"/>
</dbReference>
<dbReference type="SUPFAM" id="SSF51735">
    <property type="entry name" value="NAD(P)-binding Rossmann-fold domains"/>
    <property type="match status" value="1"/>
</dbReference>
<evidence type="ECO:0000259" key="7">
    <source>
        <dbReference type="Pfam" id="PF22725"/>
    </source>
</evidence>
<accession>A0A1L9VDA8</accession>
<protein>
    <recommendedName>
        <fullName evidence="3">D-xylose 1-dehydrogenase (NADP(+), D-xylono-1,5-lactone-forming)</fullName>
        <ecNumber evidence="3">1.1.1.179</ecNumber>
    </recommendedName>
    <alternativeName>
        <fullName evidence="4">D-xylose-NADP dehydrogenase</fullName>
    </alternativeName>
</protein>
<dbReference type="InterPro" id="IPR000683">
    <property type="entry name" value="Gfo/Idh/MocA-like_OxRdtase_N"/>
</dbReference>
<dbReference type="PANTHER" id="PTHR22604:SF105">
    <property type="entry name" value="TRANS-1,2-DIHYDROBENZENE-1,2-DIOL DEHYDROGENASE"/>
    <property type="match status" value="1"/>
</dbReference>
<gene>
    <name evidence="8" type="ORF">ASPGLDRAFT_37707</name>
</gene>
<dbReference type="InterPro" id="IPR055170">
    <property type="entry name" value="GFO_IDH_MocA-like_dom"/>
</dbReference>
<sequence>MAKAFGDFARRLIRYTSTLENTRQAAFNPPSPAKKDDVLKFGILGAANIAPLALIIPSKSHPEVIIQAVSARDRQKAEAFANTHSIPEVKDTYQEILDDPNIDCIFIPLPNGLHFEWAIRSIRAGKHVLLEKPSVSNSTEAEILFRLPELSQPNAPVLLEAFHNRFFPSWTLFRSMVSPADVVNVTSHSMIPWWATSKNDIHFNYPLSGGTIMSMGTYNFTSLRLLFDAEPEECVSCDADAYTDGIHNKCDYEFKAQFRFPNGGTGVASSTLNGESILKPSWVTVETREVVVPDSKLPTSQEKLQKRKLTLNGMIHGVFWHRIDVHDSFEIRNNDTGEVIKQWEENKSHKAYTFKEAGGKFTDLPGDTHWMSYRYQLEAFMNRIKGRPTQEWVGAEDSISQMKMIDMAYRKSGLGPRPTSEYR</sequence>
<reference evidence="9" key="1">
    <citation type="journal article" date="2017" name="Genome Biol.">
        <title>Comparative genomics reveals high biological diversity and specific adaptations in the industrially and medically important fungal genus Aspergillus.</title>
        <authorList>
            <person name="de Vries R.P."/>
            <person name="Riley R."/>
            <person name="Wiebenga A."/>
            <person name="Aguilar-Osorio G."/>
            <person name="Amillis S."/>
            <person name="Uchima C.A."/>
            <person name="Anderluh G."/>
            <person name="Asadollahi M."/>
            <person name="Askin M."/>
            <person name="Barry K."/>
            <person name="Battaglia E."/>
            <person name="Bayram O."/>
            <person name="Benocci T."/>
            <person name="Braus-Stromeyer S.A."/>
            <person name="Caldana C."/>
            <person name="Canovas D."/>
            <person name="Cerqueira G.C."/>
            <person name="Chen F."/>
            <person name="Chen W."/>
            <person name="Choi C."/>
            <person name="Clum A."/>
            <person name="Dos Santos R.A."/>
            <person name="Damasio A.R."/>
            <person name="Diallinas G."/>
            <person name="Emri T."/>
            <person name="Fekete E."/>
            <person name="Flipphi M."/>
            <person name="Freyberg S."/>
            <person name="Gallo A."/>
            <person name="Gournas C."/>
            <person name="Habgood R."/>
            <person name="Hainaut M."/>
            <person name="Harispe M.L."/>
            <person name="Henrissat B."/>
            <person name="Hilden K.S."/>
            <person name="Hope R."/>
            <person name="Hossain A."/>
            <person name="Karabika E."/>
            <person name="Karaffa L."/>
            <person name="Karanyi Z."/>
            <person name="Krasevec N."/>
            <person name="Kuo A."/>
            <person name="Kusch H."/>
            <person name="LaButti K."/>
            <person name="Lagendijk E.L."/>
            <person name="Lapidus A."/>
            <person name="Levasseur A."/>
            <person name="Lindquist E."/>
            <person name="Lipzen A."/>
            <person name="Logrieco A.F."/>
            <person name="MacCabe A."/>
            <person name="Maekelae M.R."/>
            <person name="Malavazi I."/>
            <person name="Melin P."/>
            <person name="Meyer V."/>
            <person name="Mielnichuk N."/>
            <person name="Miskei M."/>
            <person name="Molnar A.P."/>
            <person name="Mule G."/>
            <person name="Ngan C.Y."/>
            <person name="Orejas M."/>
            <person name="Orosz E."/>
            <person name="Ouedraogo J.P."/>
            <person name="Overkamp K.M."/>
            <person name="Park H.-S."/>
            <person name="Perrone G."/>
            <person name="Piumi F."/>
            <person name="Punt P.J."/>
            <person name="Ram A.F."/>
            <person name="Ramon A."/>
            <person name="Rauscher S."/>
            <person name="Record E."/>
            <person name="Riano-Pachon D.M."/>
            <person name="Robert V."/>
            <person name="Roehrig J."/>
            <person name="Ruller R."/>
            <person name="Salamov A."/>
            <person name="Salih N.S."/>
            <person name="Samson R.A."/>
            <person name="Sandor E."/>
            <person name="Sanguinetti M."/>
            <person name="Schuetze T."/>
            <person name="Sepcic K."/>
            <person name="Shelest E."/>
            <person name="Sherlock G."/>
            <person name="Sophianopoulou V."/>
            <person name="Squina F.M."/>
            <person name="Sun H."/>
            <person name="Susca A."/>
            <person name="Todd R.B."/>
            <person name="Tsang A."/>
            <person name="Unkles S.E."/>
            <person name="van de Wiele N."/>
            <person name="van Rossen-Uffink D."/>
            <person name="Oliveira J.V."/>
            <person name="Vesth T.C."/>
            <person name="Visser J."/>
            <person name="Yu J.-H."/>
            <person name="Zhou M."/>
            <person name="Andersen M.R."/>
            <person name="Archer D.B."/>
            <person name="Baker S.E."/>
            <person name="Benoit I."/>
            <person name="Brakhage A.A."/>
            <person name="Braus G.H."/>
            <person name="Fischer R."/>
            <person name="Frisvad J.C."/>
            <person name="Goldman G.H."/>
            <person name="Houbraken J."/>
            <person name="Oakley B."/>
            <person name="Pocsi I."/>
            <person name="Scazzocchio C."/>
            <person name="Seiboth B."/>
            <person name="vanKuyk P.A."/>
            <person name="Wortman J."/>
            <person name="Dyer P.S."/>
            <person name="Grigoriev I.V."/>
        </authorList>
    </citation>
    <scope>NUCLEOTIDE SEQUENCE [LARGE SCALE GENOMIC DNA]</scope>
    <source>
        <strain evidence="9">CBS 516.65</strain>
    </source>
</reference>
<dbReference type="STRING" id="1160497.A0A1L9VDA8"/>
<name>A0A1L9VDA8_ASPGL</name>
<evidence type="ECO:0000256" key="4">
    <source>
        <dbReference type="ARBA" id="ARBA00042988"/>
    </source>
</evidence>
<proteinExistence type="inferred from homology"/>
<dbReference type="GeneID" id="34461121"/>
<comment type="catalytic activity">
    <reaction evidence="5">
        <text>D-xylose + NADP(+) = D-xylono-1,5-lactone + NADPH + H(+)</text>
        <dbReference type="Rhea" id="RHEA:22000"/>
        <dbReference type="ChEBI" id="CHEBI:15378"/>
        <dbReference type="ChEBI" id="CHEBI:15867"/>
        <dbReference type="ChEBI" id="CHEBI:53455"/>
        <dbReference type="ChEBI" id="CHEBI:57783"/>
        <dbReference type="ChEBI" id="CHEBI:58349"/>
        <dbReference type="EC" id="1.1.1.179"/>
    </reaction>
</comment>
<dbReference type="InterPro" id="IPR036291">
    <property type="entry name" value="NAD(P)-bd_dom_sf"/>
</dbReference>
<keyword evidence="2" id="KW-0560">Oxidoreductase</keyword>
<dbReference type="Gene3D" id="3.40.50.720">
    <property type="entry name" value="NAD(P)-binding Rossmann-like Domain"/>
    <property type="match status" value="1"/>
</dbReference>
<dbReference type="RefSeq" id="XP_022398594.1">
    <property type="nucleotide sequence ID" value="XM_022544860.1"/>
</dbReference>
<evidence type="ECO:0000256" key="1">
    <source>
        <dbReference type="ARBA" id="ARBA00010928"/>
    </source>
</evidence>
<dbReference type="VEuPathDB" id="FungiDB:ASPGLDRAFT_37707"/>
<evidence type="ECO:0000313" key="9">
    <source>
        <dbReference type="Proteomes" id="UP000184300"/>
    </source>
</evidence>
<evidence type="ECO:0000259" key="6">
    <source>
        <dbReference type="Pfam" id="PF01408"/>
    </source>
</evidence>
<dbReference type="Proteomes" id="UP000184300">
    <property type="component" value="Unassembled WGS sequence"/>
</dbReference>
<feature type="domain" description="GFO/IDH/MocA-like oxidoreductase" evidence="7">
    <location>
        <begin position="181"/>
        <end position="272"/>
    </location>
</feature>
<organism evidence="8 9">
    <name type="scientific">Aspergillus glaucus CBS 516.65</name>
    <dbReference type="NCBI Taxonomy" id="1160497"/>
    <lineage>
        <taxon>Eukaryota</taxon>
        <taxon>Fungi</taxon>
        <taxon>Dikarya</taxon>
        <taxon>Ascomycota</taxon>
        <taxon>Pezizomycotina</taxon>
        <taxon>Eurotiomycetes</taxon>
        <taxon>Eurotiomycetidae</taxon>
        <taxon>Eurotiales</taxon>
        <taxon>Aspergillaceae</taxon>
        <taxon>Aspergillus</taxon>
        <taxon>Aspergillus subgen. Aspergillus</taxon>
    </lineage>
</organism>
<keyword evidence="9" id="KW-1185">Reference proteome</keyword>
<dbReference type="AlphaFoldDB" id="A0A1L9VDA8"/>
<dbReference type="PANTHER" id="PTHR22604">
    <property type="entry name" value="OXIDOREDUCTASES"/>
    <property type="match status" value="1"/>
</dbReference>
<evidence type="ECO:0000256" key="5">
    <source>
        <dbReference type="ARBA" id="ARBA00049233"/>
    </source>
</evidence>
<dbReference type="Pfam" id="PF22725">
    <property type="entry name" value="GFO_IDH_MocA_C3"/>
    <property type="match status" value="1"/>
</dbReference>
<dbReference type="SUPFAM" id="SSF55347">
    <property type="entry name" value="Glyceraldehyde-3-phosphate dehydrogenase-like, C-terminal domain"/>
    <property type="match status" value="1"/>
</dbReference>
<feature type="domain" description="Gfo/Idh/MocA-like oxidoreductase N-terminal" evidence="6">
    <location>
        <begin position="39"/>
        <end position="147"/>
    </location>
</feature>
<dbReference type="Pfam" id="PF01408">
    <property type="entry name" value="GFO_IDH_MocA"/>
    <property type="match status" value="1"/>
</dbReference>
<evidence type="ECO:0000256" key="2">
    <source>
        <dbReference type="ARBA" id="ARBA00023002"/>
    </source>
</evidence>
<dbReference type="GO" id="GO:0047837">
    <property type="term" value="F:D-xylose 1-dehydrogenase (NADP+) activity"/>
    <property type="evidence" value="ECO:0007669"/>
    <property type="project" value="UniProtKB-EC"/>
</dbReference>
<dbReference type="OrthoDB" id="6417021at2759"/>
<dbReference type="EMBL" id="KV878904">
    <property type="protein sequence ID" value="OJJ81896.1"/>
    <property type="molecule type" value="Genomic_DNA"/>
</dbReference>
<dbReference type="Gene3D" id="3.30.360.10">
    <property type="entry name" value="Dihydrodipicolinate Reductase, domain 2"/>
    <property type="match status" value="1"/>
</dbReference>
<evidence type="ECO:0000256" key="3">
    <source>
        <dbReference type="ARBA" id="ARBA00038984"/>
    </source>
</evidence>
<dbReference type="EC" id="1.1.1.179" evidence="3"/>
<dbReference type="InterPro" id="IPR050984">
    <property type="entry name" value="Gfo/Idh/MocA_domain"/>
</dbReference>